<feature type="region of interest" description="Disordered" evidence="4">
    <location>
        <begin position="70"/>
        <end position="94"/>
    </location>
</feature>
<protein>
    <recommendedName>
        <fullName evidence="3">Carboxylic ester hydrolase</fullName>
        <ecNumber evidence="3">3.1.1.-</ecNumber>
    </recommendedName>
</protein>
<name>A0A059ECK3_9PROT</name>
<dbReference type="PROSITE" id="PS00941">
    <property type="entry name" value="CARBOXYLESTERASE_B_2"/>
    <property type="match status" value="1"/>
</dbReference>
<evidence type="ECO:0000256" key="3">
    <source>
        <dbReference type="RuleBase" id="RU361235"/>
    </source>
</evidence>
<dbReference type="EC" id="3.1.1.-" evidence="3"/>
<evidence type="ECO:0000256" key="4">
    <source>
        <dbReference type="SAM" id="MobiDB-lite"/>
    </source>
</evidence>
<dbReference type="InterPro" id="IPR019826">
    <property type="entry name" value="Carboxylesterase_B_AS"/>
</dbReference>
<dbReference type="Gene3D" id="3.40.50.1820">
    <property type="entry name" value="alpha/beta hydrolase"/>
    <property type="match status" value="1"/>
</dbReference>
<dbReference type="PATRIC" id="fig|1280948.3.peg.580"/>
<dbReference type="InterPro" id="IPR002018">
    <property type="entry name" value="CarbesteraseB"/>
</dbReference>
<organism evidence="6 7">
    <name type="scientific">Hyphomonas atlantica</name>
    <dbReference type="NCBI Taxonomy" id="1280948"/>
    <lineage>
        <taxon>Bacteria</taxon>
        <taxon>Pseudomonadati</taxon>
        <taxon>Pseudomonadota</taxon>
        <taxon>Alphaproteobacteria</taxon>
        <taxon>Hyphomonadales</taxon>
        <taxon>Hyphomonadaceae</taxon>
        <taxon>Hyphomonas</taxon>
    </lineage>
</organism>
<comment type="similarity">
    <text evidence="1 3">Belongs to the type-B carboxylesterase/lipase family.</text>
</comment>
<gene>
    <name evidence="6" type="ORF">HY36_02930</name>
</gene>
<dbReference type="OrthoDB" id="9775851at2"/>
<dbReference type="eggNOG" id="COG2272">
    <property type="taxonomic scope" value="Bacteria"/>
</dbReference>
<evidence type="ECO:0000256" key="2">
    <source>
        <dbReference type="ARBA" id="ARBA00022801"/>
    </source>
</evidence>
<dbReference type="PROSITE" id="PS00122">
    <property type="entry name" value="CARBOXYLESTERASE_B_1"/>
    <property type="match status" value="1"/>
</dbReference>
<evidence type="ECO:0000313" key="6">
    <source>
        <dbReference type="EMBL" id="KCZ65358.1"/>
    </source>
</evidence>
<proteinExistence type="inferred from homology"/>
<dbReference type="SUPFAM" id="SSF53474">
    <property type="entry name" value="alpha/beta-Hydrolases"/>
    <property type="match status" value="1"/>
</dbReference>
<evidence type="ECO:0000256" key="1">
    <source>
        <dbReference type="ARBA" id="ARBA00005964"/>
    </source>
</evidence>
<sequence length="530" mass="57649">MDMTRRAFASGAAGLAASVTPLMGFSRHPSDDPVAQTRHGAVRGVRKDGINIFKGIRYGTDTAQTRFAMPRPPERWTDTEEATEHGSSAPQLGRNESISEDCLFLNVWTPGVADEGKRPIMVYFHGGAYASGSGSSPLYDGHNLATKGDVVVITVNHRLNAFGYLSLGLLNPDLPDSGNSGMWDLVLALQWVRDNAEYFGGDPNRIFVFGQSGGGAKIATLMAAPSAEGLFHSAATMSGQQVTASGPLNAKARAESFLEVVGIDPSDTHALLSIPMERLVEGLATNDPVNPSRGLYFGPVLDGRFLARHPFWPSAPKQSAHIPMILGNTKDETRNLIGNKLPEAFDLNWEDLPALLAEHMRCDISPIEVLSTYQSLYPDYSPSDVFFAATTAGRSWRGQVEEADVRAAEAGPTWVYQFDLGSPEDDGKWGAPHTIDIAFAFDNLGMSGEYTGTRVPASDDYARVADELSRAFISMARSGQPNHAGIPEWSRHTLPDRKTMIFDTTTRQESDPRQGERELFAKVPFTQWGT</sequence>
<keyword evidence="2 3" id="KW-0378">Hydrolase</keyword>
<dbReference type="InterPro" id="IPR019819">
    <property type="entry name" value="Carboxylesterase_B_CS"/>
</dbReference>
<comment type="caution">
    <text evidence="6">The sequence shown here is derived from an EMBL/GenBank/DDBJ whole genome shotgun (WGS) entry which is preliminary data.</text>
</comment>
<dbReference type="STRING" id="1280948.HY36_02930"/>
<accession>A0A059ECK3</accession>
<dbReference type="ESTHER" id="9rhob-a0a059eck3">
    <property type="family name" value="Carb_B_Bacteria"/>
</dbReference>
<keyword evidence="7" id="KW-1185">Reference proteome</keyword>
<feature type="domain" description="Carboxylesterase type B" evidence="5">
    <location>
        <begin position="32"/>
        <end position="509"/>
    </location>
</feature>
<dbReference type="AlphaFoldDB" id="A0A059ECK3"/>
<dbReference type="PANTHER" id="PTHR11559">
    <property type="entry name" value="CARBOXYLESTERASE"/>
    <property type="match status" value="1"/>
</dbReference>
<dbReference type="EMBL" id="AWFH01000001">
    <property type="protein sequence ID" value="KCZ65358.1"/>
    <property type="molecule type" value="Genomic_DNA"/>
</dbReference>
<evidence type="ECO:0000313" key="7">
    <source>
        <dbReference type="Proteomes" id="UP000024547"/>
    </source>
</evidence>
<evidence type="ECO:0000259" key="5">
    <source>
        <dbReference type="Pfam" id="PF00135"/>
    </source>
</evidence>
<dbReference type="InterPro" id="IPR050309">
    <property type="entry name" value="Type-B_Carboxylest/Lipase"/>
</dbReference>
<reference evidence="6 7" key="1">
    <citation type="journal article" date="2014" name="Antonie Van Leeuwenhoek">
        <title>Hyphomonas beringensis sp. nov. and Hyphomonas chukchiensis sp. nov., isolated from surface seawater of the Bering Sea and Chukchi Sea.</title>
        <authorList>
            <person name="Li C."/>
            <person name="Lai Q."/>
            <person name="Li G."/>
            <person name="Dong C."/>
            <person name="Wang J."/>
            <person name="Liao Y."/>
            <person name="Shao Z."/>
        </authorList>
    </citation>
    <scope>NUCLEOTIDE SEQUENCE [LARGE SCALE GENOMIC DNA]</scope>
    <source>
        <strain evidence="6 7">22II1-22F38</strain>
    </source>
</reference>
<feature type="compositionally biased region" description="Basic and acidic residues" evidence="4">
    <location>
        <begin position="72"/>
        <end position="84"/>
    </location>
</feature>
<dbReference type="Proteomes" id="UP000024547">
    <property type="component" value="Unassembled WGS sequence"/>
</dbReference>
<dbReference type="InterPro" id="IPR029058">
    <property type="entry name" value="AB_hydrolase_fold"/>
</dbReference>
<dbReference type="RefSeq" id="WP_035547885.1">
    <property type="nucleotide sequence ID" value="NZ_AWFH01000001.1"/>
</dbReference>
<dbReference type="Pfam" id="PF00135">
    <property type="entry name" value="COesterase"/>
    <property type="match status" value="1"/>
</dbReference>
<feature type="compositionally biased region" description="Polar residues" evidence="4">
    <location>
        <begin position="85"/>
        <end position="94"/>
    </location>
</feature>
<dbReference type="GO" id="GO:0016787">
    <property type="term" value="F:hydrolase activity"/>
    <property type="evidence" value="ECO:0007669"/>
    <property type="project" value="UniProtKB-KW"/>
</dbReference>